<reference evidence="2 3" key="1">
    <citation type="submission" date="2018-08" db="EMBL/GenBank/DDBJ databases">
        <title>The draft genome squence of Brumimicrobium sp. N62.</title>
        <authorList>
            <person name="Du Z.-J."/>
            <person name="Luo H.-R."/>
        </authorList>
    </citation>
    <scope>NUCLEOTIDE SEQUENCE [LARGE SCALE GENOMIC DNA]</scope>
    <source>
        <strain evidence="2 3">N62</strain>
    </source>
</reference>
<evidence type="ECO:0008006" key="4">
    <source>
        <dbReference type="Google" id="ProtNLM"/>
    </source>
</evidence>
<feature type="transmembrane region" description="Helical" evidence="1">
    <location>
        <begin position="140"/>
        <end position="163"/>
    </location>
</feature>
<dbReference type="OrthoDB" id="1466907at2"/>
<keyword evidence="1" id="KW-1133">Transmembrane helix</keyword>
<feature type="transmembrane region" description="Helical" evidence="1">
    <location>
        <begin position="273"/>
        <end position="291"/>
    </location>
</feature>
<dbReference type="Proteomes" id="UP000257127">
    <property type="component" value="Unassembled WGS sequence"/>
</dbReference>
<organism evidence="2 3">
    <name type="scientific">Brumimicrobium aurantiacum</name>
    <dbReference type="NCBI Taxonomy" id="1737063"/>
    <lineage>
        <taxon>Bacteria</taxon>
        <taxon>Pseudomonadati</taxon>
        <taxon>Bacteroidota</taxon>
        <taxon>Flavobacteriia</taxon>
        <taxon>Flavobacteriales</taxon>
        <taxon>Crocinitomicaceae</taxon>
        <taxon>Brumimicrobium</taxon>
    </lineage>
</organism>
<sequence>MIKYFANNNSLVVVLIPIFVALHMLLDNFFPSFSMTTIGQENLWNLDFTVFNLLTSRILAFIFICVNAILLNFIFNSLSFYDKYIYLPSLTYVFLVFLFPISLRFGEDLVAHFLFILSFYNLLQIQQNDDARNNAFLSGLFLGSAATFLPAYTLFVFIIWFGLFTIRPFVWREYLLPIIGFVFPFLWVILVNPFFLEEMFSFSSYLSHSNIGDFVIYAAYLIVLVITLLANKKVLARRLKSSIRYKRIMSVTFVSLLYAATISTFILLFYDTYFYFTIAIAILPFILPYAFLNIKRKWIPNTLFYLLILLNILKFLY</sequence>
<feature type="transmembrane region" description="Helical" evidence="1">
    <location>
        <begin position="50"/>
        <end position="75"/>
    </location>
</feature>
<feature type="transmembrane region" description="Helical" evidence="1">
    <location>
        <begin position="84"/>
        <end position="103"/>
    </location>
</feature>
<evidence type="ECO:0000256" key="1">
    <source>
        <dbReference type="SAM" id="Phobius"/>
    </source>
</evidence>
<evidence type="ECO:0000313" key="3">
    <source>
        <dbReference type="Proteomes" id="UP000257127"/>
    </source>
</evidence>
<gene>
    <name evidence="2" type="ORF">DXU93_09650</name>
</gene>
<feature type="transmembrane region" description="Helical" evidence="1">
    <location>
        <begin position="175"/>
        <end position="195"/>
    </location>
</feature>
<dbReference type="AlphaFoldDB" id="A0A3E1EXG5"/>
<protein>
    <recommendedName>
        <fullName evidence="4">Beta-carotene 15,15'-monooxygenase</fullName>
    </recommendedName>
</protein>
<keyword evidence="1" id="KW-0472">Membrane</keyword>
<proteinExistence type="predicted"/>
<dbReference type="EMBL" id="QURB01000005">
    <property type="protein sequence ID" value="RFC54240.1"/>
    <property type="molecule type" value="Genomic_DNA"/>
</dbReference>
<evidence type="ECO:0000313" key="2">
    <source>
        <dbReference type="EMBL" id="RFC54240.1"/>
    </source>
</evidence>
<feature type="transmembrane region" description="Helical" evidence="1">
    <location>
        <begin position="12"/>
        <end position="30"/>
    </location>
</feature>
<feature type="transmembrane region" description="Helical" evidence="1">
    <location>
        <begin position="215"/>
        <end position="236"/>
    </location>
</feature>
<dbReference type="RefSeq" id="WP_116881080.1">
    <property type="nucleotide sequence ID" value="NZ_QURB01000005.1"/>
</dbReference>
<feature type="transmembrane region" description="Helical" evidence="1">
    <location>
        <begin position="298"/>
        <end position="316"/>
    </location>
</feature>
<accession>A0A3E1EXG5</accession>
<feature type="transmembrane region" description="Helical" evidence="1">
    <location>
        <begin position="248"/>
        <end position="267"/>
    </location>
</feature>
<keyword evidence="3" id="KW-1185">Reference proteome</keyword>
<name>A0A3E1EXG5_9FLAO</name>
<comment type="caution">
    <text evidence="2">The sequence shown here is derived from an EMBL/GenBank/DDBJ whole genome shotgun (WGS) entry which is preliminary data.</text>
</comment>
<keyword evidence="1" id="KW-0812">Transmembrane</keyword>